<proteinExistence type="predicted"/>
<name>A0A0D0DY94_9AGAM</name>
<protein>
    <submittedName>
        <fullName evidence="2">Uncharacterized protein</fullName>
    </submittedName>
</protein>
<reference evidence="2 3" key="1">
    <citation type="submission" date="2014-04" db="EMBL/GenBank/DDBJ databases">
        <authorList>
            <consortium name="DOE Joint Genome Institute"/>
            <person name="Kuo A."/>
            <person name="Kohler A."/>
            <person name="Jargeat P."/>
            <person name="Nagy L.G."/>
            <person name="Floudas D."/>
            <person name="Copeland A."/>
            <person name="Barry K.W."/>
            <person name="Cichocki N."/>
            <person name="Veneault-Fourrey C."/>
            <person name="LaButti K."/>
            <person name="Lindquist E.A."/>
            <person name="Lipzen A."/>
            <person name="Lundell T."/>
            <person name="Morin E."/>
            <person name="Murat C."/>
            <person name="Sun H."/>
            <person name="Tunlid A."/>
            <person name="Henrissat B."/>
            <person name="Grigoriev I.V."/>
            <person name="Hibbett D.S."/>
            <person name="Martin F."/>
            <person name="Nordberg H.P."/>
            <person name="Cantor M.N."/>
            <person name="Hua S.X."/>
        </authorList>
    </citation>
    <scope>NUCLEOTIDE SEQUENCE [LARGE SCALE GENOMIC DNA]</scope>
    <source>
        <strain evidence="2 3">Ve08.2h10</strain>
    </source>
</reference>
<dbReference type="OrthoDB" id="2685818at2759"/>
<evidence type="ECO:0000256" key="1">
    <source>
        <dbReference type="SAM" id="MobiDB-lite"/>
    </source>
</evidence>
<evidence type="ECO:0000313" key="2">
    <source>
        <dbReference type="EMBL" id="KIK91524.1"/>
    </source>
</evidence>
<dbReference type="HOGENOM" id="CLU_1133903_0_0_1"/>
<dbReference type="Proteomes" id="UP000054538">
    <property type="component" value="Unassembled WGS sequence"/>
</dbReference>
<keyword evidence="3" id="KW-1185">Reference proteome</keyword>
<organism evidence="2 3">
    <name type="scientific">Paxillus rubicundulus Ve08.2h10</name>
    <dbReference type="NCBI Taxonomy" id="930991"/>
    <lineage>
        <taxon>Eukaryota</taxon>
        <taxon>Fungi</taxon>
        <taxon>Dikarya</taxon>
        <taxon>Basidiomycota</taxon>
        <taxon>Agaricomycotina</taxon>
        <taxon>Agaricomycetes</taxon>
        <taxon>Agaricomycetidae</taxon>
        <taxon>Boletales</taxon>
        <taxon>Paxilineae</taxon>
        <taxon>Paxillaceae</taxon>
        <taxon>Paxillus</taxon>
    </lineage>
</organism>
<evidence type="ECO:0000313" key="3">
    <source>
        <dbReference type="Proteomes" id="UP000054538"/>
    </source>
</evidence>
<gene>
    <name evidence="2" type="ORF">PAXRUDRAFT_830773</name>
</gene>
<reference evidence="3" key="2">
    <citation type="submission" date="2015-01" db="EMBL/GenBank/DDBJ databases">
        <title>Evolutionary Origins and Diversification of the Mycorrhizal Mutualists.</title>
        <authorList>
            <consortium name="DOE Joint Genome Institute"/>
            <consortium name="Mycorrhizal Genomics Consortium"/>
            <person name="Kohler A."/>
            <person name="Kuo A."/>
            <person name="Nagy L.G."/>
            <person name="Floudas D."/>
            <person name="Copeland A."/>
            <person name="Barry K.W."/>
            <person name="Cichocki N."/>
            <person name="Veneault-Fourrey C."/>
            <person name="LaButti K."/>
            <person name="Lindquist E.A."/>
            <person name="Lipzen A."/>
            <person name="Lundell T."/>
            <person name="Morin E."/>
            <person name="Murat C."/>
            <person name="Riley R."/>
            <person name="Ohm R."/>
            <person name="Sun H."/>
            <person name="Tunlid A."/>
            <person name="Henrissat B."/>
            <person name="Grigoriev I.V."/>
            <person name="Hibbett D.S."/>
            <person name="Martin F."/>
        </authorList>
    </citation>
    <scope>NUCLEOTIDE SEQUENCE [LARGE SCALE GENOMIC DNA]</scope>
    <source>
        <strain evidence="3">Ve08.2h10</strain>
    </source>
</reference>
<accession>A0A0D0DY94</accession>
<sequence>MAPPHSNTPQITEEDFQLPQFEPLVPIPRWGLDGPPVSDRADRTPPGPSQPRSSAETRSFSDSSFQPATPTFAFLSPSQPMHIVPSRFNTVVNSRSRDTLIIDISDDEDEEVEEELVLHPSNIGSSSSVELPADNTIPEPSFPSPAALVNIPPNRPQCEHDADPPFVTDGRGRVVWSSTRNASGWGAAAEARASRRSRTGSAARPARPSSSAAFVTNGRPVVWTGQDMQDGDEKAVRGEENVDVD</sequence>
<feature type="region of interest" description="Disordered" evidence="1">
    <location>
        <begin position="1"/>
        <end position="73"/>
    </location>
</feature>
<feature type="compositionally biased region" description="Low complexity" evidence="1">
    <location>
        <begin position="199"/>
        <end position="213"/>
    </location>
</feature>
<dbReference type="AlphaFoldDB" id="A0A0D0DY94"/>
<feature type="compositionally biased region" description="Polar residues" evidence="1">
    <location>
        <begin position="1"/>
        <end position="11"/>
    </location>
</feature>
<feature type="compositionally biased region" description="Basic and acidic residues" evidence="1">
    <location>
        <begin position="231"/>
        <end position="245"/>
    </location>
</feature>
<feature type="region of interest" description="Disordered" evidence="1">
    <location>
        <begin position="181"/>
        <end position="245"/>
    </location>
</feature>
<dbReference type="EMBL" id="KN825378">
    <property type="protein sequence ID" value="KIK91524.1"/>
    <property type="molecule type" value="Genomic_DNA"/>
</dbReference>
<dbReference type="InParanoid" id="A0A0D0DY94"/>
<feature type="compositionally biased region" description="Polar residues" evidence="1">
    <location>
        <begin position="50"/>
        <end position="69"/>
    </location>
</feature>
<feature type="compositionally biased region" description="Low complexity" evidence="1">
    <location>
        <begin position="181"/>
        <end position="191"/>
    </location>
</feature>